<sequence>MLQLDPNLVKDRLELTVPAFKRVGLSADLGRISARTLLYPSAFVVLLGERSGENRYFSEDLIEQDVTARIGVIMAVRDIGDTTGALAGTHLKPLREAVLLSLCRFVPDPGGQAFRFDKGALQSGIDAHGGLFWQDDYTLRFDRRIQIT</sequence>
<protein>
    <submittedName>
        <fullName evidence="1">Uncharacterized protein</fullName>
    </submittedName>
</protein>
<dbReference type="AlphaFoldDB" id="A0A1P8UXJ1"/>
<dbReference type="Pfam" id="PF23840">
    <property type="entry name" value="Phage_tail_terminator"/>
    <property type="match status" value="1"/>
</dbReference>
<dbReference type="RefSeq" id="WP_076703329.1">
    <property type="nucleotide sequence ID" value="NZ_CP015093.1"/>
</dbReference>
<dbReference type="EMBL" id="CP015093">
    <property type="protein sequence ID" value="APZ54118.1"/>
    <property type="molecule type" value="Genomic_DNA"/>
</dbReference>
<evidence type="ECO:0000313" key="2">
    <source>
        <dbReference type="Proteomes" id="UP000187059"/>
    </source>
</evidence>
<evidence type="ECO:0000313" key="1">
    <source>
        <dbReference type="EMBL" id="APZ54118.1"/>
    </source>
</evidence>
<reference evidence="1 2" key="1">
    <citation type="submission" date="2016-04" db="EMBL/GenBank/DDBJ databases">
        <title>Deep-sea bacteria in the southern Pacific.</title>
        <authorList>
            <person name="Tang K."/>
        </authorList>
    </citation>
    <scope>NUCLEOTIDE SEQUENCE [LARGE SCALE GENOMIC DNA]</scope>
    <source>
        <strain evidence="1 2">JLT2014</strain>
    </source>
</reference>
<gene>
    <name evidence="1" type="ORF">Ga0080574_TMP3784</name>
</gene>
<name>A0A1P8UXJ1_9RHOB</name>
<dbReference type="STRING" id="1250539.Ga0080574_TMP3784"/>
<accession>A0A1P8UXJ1</accession>
<proteinExistence type="predicted"/>
<dbReference type="InterPro" id="IPR056912">
    <property type="entry name" value="Phage_JBD30_tail_term-like"/>
</dbReference>
<dbReference type="Proteomes" id="UP000187059">
    <property type="component" value="Chromosome"/>
</dbReference>
<organism evidence="1 2">
    <name type="scientific">Salipiger abyssi</name>
    <dbReference type="NCBI Taxonomy" id="1250539"/>
    <lineage>
        <taxon>Bacteria</taxon>
        <taxon>Pseudomonadati</taxon>
        <taxon>Pseudomonadota</taxon>
        <taxon>Alphaproteobacteria</taxon>
        <taxon>Rhodobacterales</taxon>
        <taxon>Roseobacteraceae</taxon>
        <taxon>Salipiger</taxon>
    </lineage>
</organism>
<keyword evidence="2" id="KW-1185">Reference proteome</keyword>
<dbReference type="KEGG" id="paby:Ga0080574_TMP3784"/>